<keyword evidence="1" id="KW-0812">Transmembrane</keyword>
<keyword evidence="1" id="KW-1133">Transmembrane helix</keyword>
<feature type="transmembrane region" description="Helical" evidence="1">
    <location>
        <begin position="187"/>
        <end position="207"/>
    </location>
</feature>
<reference evidence="2 3" key="1">
    <citation type="submission" date="2020-08" db="EMBL/GenBank/DDBJ databases">
        <title>Genome public.</title>
        <authorList>
            <person name="Liu C."/>
            <person name="Sun Q."/>
        </authorList>
    </citation>
    <scope>NUCLEOTIDE SEQUENCE [LARGE SCALE GENOMIC DNA]</scope>
    <source>
        <strain evidence="2 3">NSJ-71</strain>
    </source>
</reference>
<evidence type="ECO:0000313" key="3">
    <source>
        <dbReference type="Proteomes" id="UP000636755"/>
    </source>
</evidence>
<name>A0ABR7HN26_9FIRM</name>
<sequence length="428" mass="48472">MSFFNLTFNNNENTEIVDKFIDEYAQWHNTGKTPDMGSLDVNYTLELQKKRLDENNVRKEVVFDTKESSFKQALKCFTVTDRGDYKSDVACKDYKVTETFFVNNKKKKKRKNKRNFYATITRLLNQNAGGAVACPNCGAISDVQDLLTGCKSCGTRFIIDDLFPKVTNFYHIKDEADLIRKILKPSMLICVLGMIATVMSYSLISNINNGNIVQGSDDFVFQIVQCVIVGLIYGTVSGYILWAAFILIWMMIGAIKSLFLLGPHVRAKTQLPKVMRQIDPNFSYEFFIGKVINLMKLMIFSDDYTNLAAYDGKPMQNTFKDIVDISYDGTVRYNTLKTDGNYCYVDITVYTTVTKVDGGALKSSKEKFRVVVCKNIHAIANAGFSIKNVNCRSCGGSFDATREHNCPYCGNPYHLGNDDWVVIEFNKE</sequence>
<keyword evidence="1" id="KW-0472">Membrane</keyword>
<keyword evidence="3" id="KW-1185">Reference proteome</keyword>
<protein>
    <recommendedName>
        <fullName evidence="4">Zinc ribbon domain-containing protein</fullName>
    </recommendedName>
</protein>
<organism evidence="2 3">
    <name type="scientific">Ruminococcus intestinalis</name>
    <dbReference type="NCBI Taxonomy" id="2763066"/>
    <lineage>
        <taxon>Bacteria</taxon>
        <taxon>Bacillati</taxon>
        <taxon>Bacillota</taxon>
        <taxon>Clostridia</taxon>
        <taxon>Eubacteriales</taxon>
        <taxon>Oscillospiraceae</taxon>
        <taxon>Ruminococcus</taxon>
    </lineage>
</organism>
<evidence type="ECO:0008006" key="4">
    <source>
        <dbReference type="Google" id="ProtNLM"/>
    </source>
</evidence>
<accession>A0ABR7HN26</accession>
<proteinExistence type="predicted"/>
<gene>
    <name evidence="2" type="ORF">H8R91_10305</name>
</gene>
<dbReference type="RefSeq" id="WP_186936041.1">
    <property type="nucleotide sequence ID" value="NZ_JACOPS010000005.1"/>
</dbReference>
<feature type="transmembrane region" description="Helical" evidence="1">
    <location>
        <begin position="219"/>
        <end position="252"/>
    </location>
</feature>
<evidence type="ECO:0000313" key="2">
    <source>
        <dbReference type="EMBL" id="MBC5728900.1"/>
    </source>
</evidence>
<dbReference type="Proteomes" id="UP000636755">
    <property type="component" value="Unassembled WGS sequence"/>
</dbReference>
<dbReference type="EMBL" id="JACOPS010000005">
    <property type="protein sequence ID" value="MBC5728900.1"/>
    <property type="molecule type" value="Genomic_DNA"/>
</dbReference>
<comment type="caution">
    <text evidence="2">The sequence shown here is derived from an EMBL/GenBank/DDBJ whole genome shotgun (WGS) entry which is preliminary data.</text>
</comment>
<evidence type="ECO:0000256" key="1">
    <source>
        <dbReference type="SAM" id="Phobius"/>
    </source>
</evidence>